<gene>
    <name evidence="1" type="ORF">ABRP34_10595</name>
</gene>
<evidence type="ECO:0000313" key="1">
    <source>
        <dbReference type="EMBL" id="XCH13393.1"/>
    </source>
</evidence>
<reference evidence="1" key="1">
    <citation type="submission" date="2024-06" db="EMBL/GenBank/DDBJ databases">
        <title>Biodegradation of dimethachlon by Arthrobacter sp. K5: mechanistic insights and ecological implications.</title>
        <authorList>
            <person name="Hu S."/>
            <person name="Lu P."/>
        </authorList>
    </citation>
    <scope>NUCLEOTIDE SEQUENCE</scope>
    <source>
        <strain evidence="1">K5</strain>
    </source>
</reference>
<organism evidence="1">
    <name type="scientific">Arthrobacter sp. K5</name>
    <dbReference type="NCBI Taxonomy" id="2839623"/>
    <lineage>
        <taxon>Bacteria</taxon>
        <taxon>Bacillati</taxon>
        <taxon>Actinomycetota</taxon>
        <taxon>Actinomycetes</taxon>
        <taxon>Micrococcales</taxon>
        <taxon>Micrococcaceae</taxon>
        <taxon>Arthrobacter</taxon>
    </lineage>
</organism>
<proteinExistence type="predicted"/>
<dbReference type="RefSeq" id="WP_306302375.1">
    <property type="nucleotide sequence ID" value="NZ_CP159279.1"/>
</dbReference>
<dbReference type="AlphaFoldDB" id="A0AAU8EVH3"/>
<name>A0AAU8EVH3_9MICC</name>
<protein>
    <submittedName>
        <fullName evidence="1">Uncharacterized protein</fullName>
    </submittedName>
</protein>
<sequence>MTIKIWDRSAVDHTLESLVHDFSSRANAHKNDVAVHLTGPNTFTLSLNTGAL</sequence>
<dbReference type="EMBL" id="CP159279">
    <property type="protein sequence ID" value="XCH13393.1"/>
    <property type="molecule type" value="Genomic_DNA"/>
</dbReference>
<accession>A0AAU8EVH3</accession>